<feature type="domain" description="DUF936" evidence="2">
    <location>
        <begin position="4"/>
        <end position="121"/>
    </location>
</feature>
<feature type="compositionally biased region" description="Low complexity" evidence="1">
    <location>
        <begin position="229"/>
        <end position="242"/>
    </location>
</feature>
<dbReference type="InterPro" id="IPR048297">
    <property type="entry name" value="DUF936_dom_pln"/>
</dbReference>
<name>S8DXW2_9LAMI</name>
<dbReference type="InterPro" id="IPR010341">
    <property type="entry name" value="DUF936_pln"/>
</dbReference>
<sequence length="682" mass="73829">MASLTPGILLKLLQSMNSATKVTGDHRSPLLQVIGIVPALSTSDSLWPHHGFYVQISDSLNSTYVSLSDRDNDLILSNRLQLGQFVHLDRLVFDSPPVPTVVNLRPVPGRHRSVGSPELLIARFSPSRSGFVIQPMSDSEASGDPLTAYLSRAGKKEMDSKENGVYTKENVNTNFVADDRSNGKTASERRSQRFSSPGTLKQRSVSSGGSNKSAAAERDPSPAGKSVKRSSSPVPSKCVVPSLAAAKEENNRRSSSREPAIIVPSRYRLPSPTTGRRQPSPIVARRMSLSPARRISGGVKVSPAIDSSGKKRISNIAGIPRVSESILASGKPNRKSWDSGLASSDSEFSENNKEKVGGAKNKLDIQAILRTQAAISRRLSNAHEPLDENTEPEKAAPVITIHEKKWTDGSVPLEFLSSELLQLGKDAIQRRRIAAAAASEALEEAIATESLIRNLSKFSDLVGKSKPQTPLPTIENFISLYEEEVLKSTAEAESVVAGDHDLRESNPLSSSDHPKSSSTLWVEAALATNLEVVSLLTDELFNTTTTSASKDPPTKKRHHQQPPATTKKLLSSAPPPESWWSAGNDNGMDETVEVGRRLVREMQTWFLGFIESSLDAGFGIAGRSSPIAALSQLKRVNEWLDRVGGGSSDYDGTAAAVVTERIDEVKMKIYRFVIRHVGTTAD</sequence>
<protein>
    <recommendedName>
        <fullName evidence="6">DUF936 domain-containing protein</fullName>
    </recommendedName>
</protein>
<dbReference type="PANTHER" id="PTHR31928:SF3">
    <property type="entry name" value="EXPRESSED PROTEIN"/>
    <property type="match status" value="1"/>
</dbReference>
<comment type="caution">
    <text evidence="4">The sequence shown here is derived from an EMBL/GenBank/DDBJ whole genome shotgun (WGS) entry which is preliminary data.</text>
</comment>
<dbReference type="InterPro" id="IPR049172">
    <property type="entry name" value="DUF6857_pln"/>
</dbReference>
<dbReference type="OrthoDB" id="909862at2759"/>
<dbReference type="Pfam" id="PF21647">
    <property type="entry name" value="DUF6857"/>
    <property type="match status" value="1"/>
</dbReference>
<evidence type="ECO:0000313" key="5">
    <source>
        <dbReference type="Proteomes" id="UP000015453"/>
    </source>
</evidence>
<accession>S8DXW2</accession>
<keyword evidence="5" id="KW-1185">Reference proteome</keyword>
<organism evidence="4 5">
    <name type="scientific">Genlisea aurea</name>
    <dbReference type="NCBI Taxonomy" id="192259"/>
    <lineage>
        <taxon>Eukaryota</taxon>
        <taxon>Viridiplantae</taxon>
        <taxon>Streptophyta</taxon>
        <taxon>Embryophyta</taxon>
        <taxon>Tracheophyta</taxon>
        <taxon>Spermatophyta</taxon>
        <taxon>Magnoliopsida</taxon>
        <taxon>eudicotyledons</taxon>
        <taxon>Gunneridae</taxon>
        <taxon>Pentapetalae</taxon>
        <taxon>asterids</taxon>
        <taxon>lamiids</taxon>
        <taxon>Lamiales</taxon>
        <taxon>Lentibulariaceae</taxon>
        <taxon>Genlisea</taxon>
    </lineage>
</organism>
<feature type="region of interest" description="Disordered" evidence="1">
    <location>
        <begin position="544"/>
        <end position="586"/>
    </location>
</feature>
<feature type="compositionally biased region" description="Polar residues" evidence="1">
    <location>
        <begin position="193"/>
        <end position="213"/>
    </location>
</feature>
<dbReference type="Proteomes" id="UP000015453">
    <property type="component" value="Unassembled WGS sequence"/>
</dbReference>
<reference evidence="4 5" key="1">
    <citation type="journal article" date="2013" name="BMC Genomics">
        <title>The miniature genome of a carnivorous plant Genlisea aurea contains a low number of genes and short non-coding sequences.</title>
        <authorList>
            <person name="Leushkin E.V."/>
            <person name="Sutormin R.A."/>
            <person name="Nabieva E.R."/>
            <person name="Penin A.A."/>
            <person name="Kondrashov A.S."/>
            <person name="Logacheva M.D."/>
        </authorList>
    </citation>
    <scope>NUCLEOTIDE SEQUENCE [LARGE SCALE GENOMIC DNA]</scope>
</reference>
<feature type="region of interest" description="Disordered" evidence="1">
    <location>
        <begin position="329"/>
        <end position="356"/>
    </location>
</feature>
<dbReference type="EMBL" id="AUSU01002775">
    <property type="protein sequence ID" value="EPS68118.1"/>
    <property type="molecule type" value="Genomic_DNA"/>
</dbReference>
<gene>
    <name evidence="4" type="ORF">M569_06648</name>
</gene>
<dbReference type="PANTHER" id="PTHR31928">
    <property type="entry name" value="EXPRESSED PROTEIN"/>
    <property type="match status" value="1"/>
</dbReference>
<evidence type="ECO:0000259" key="3">
    <source>
        <dbReference type="Pfam" id="PF21647"/>
    </source>
</evidence>
<dbReference type="AlphaFoldDB" id="S8DXW2"/>
<feature type="region of interest" description="Disordered" evidence="1">
    <location>
        <begin position="496"/>
        <end position="516"/>
    </location>
</feature>
<feature type="compositionally biased region" description="Basic and acidic residues" evidence="1">
    <location>
        <begin position="246"/>
        <end position="256"/>
    </location>
</feature>
<evidence type="ECO:0000256" key="1">
    <source>
        <dbReference type="SAM" id="MobiDB-lite"/>
    </source>
</evidence>
<feature type="domain" description="DUF6857" evidence="3">
    <location>
        <begin position="401"/>
        <end position="682"/>
    </location>
</feature>
<evidence type="ECO:0000313" key="4">
    <source>
        <dbReference type="EMBL" id="EPS68118.1"/>
    </source>
</evidence>
<feature type="region of interest" description="Disordered" evidence="1">
    <location>
        <begin position="154"/>
        <end position="279"/>
    </location>
</feature>
<proteinExistence type="predicted"/>
<feature type="compositionally biased region" description="Basic and acidic residues" evidence="1">
    <location>
        <begin position="177"/>
        <end position="191"/>
    </location>
</feature>
<feature type="non-terminal residue" evidence="4">
    <location>
        <position position="682"/>
    </location>
</feature>
<dbReference type="Pfam" id="PF06075">
    <property type="entry name" value="DUF936"/>
    <property type="match status" value="1"/>
</dbReference>
<evidence type="ECO:0008006" key="6">
    <source>
        <dbReference type="Google" id="ProtNLM"/>
    </source>
</evidence>
<evidence type="ECO:0000259" key="2">
    <source>
        <dbReference type="Pfam" id="PF06075"/>
    </source>
</evidence>